<name>A0A5C3L6M0_COPMA</name>
<evidence type="ECO:0000256" key="1">
    <source>
        <dbReference type="ARBA" id="ARBA00023125"/>
    </source>
</evidence>
<dbReference type="GO" id="GO:0003677">
    <property type="term" value="F:DNA binding"/>
    <property type="evidence" value="ECO:0007669"/>
    <property type="project" value="UniProtKB-KW"/>
</dbReference>
<evidence type="ECO:0000313" key="3">
    <source>
        <dbReference type="EMBL" id="TFK23858.1"/>
    </source>
</evidence>
<dbReference type="PROSITE" id="PS51253">
    <property type="entry name" value="HTH_CENPB"/>
    <property type="match status" value="1"/>
</dbReference>
<dbReference type="OrthoDB" id="2668963at2759"/>
<dbReference type="STRING" id="230819.A0A5C3L6M0"/>
<feature type="non-terminal residue" evidence="3">
    <location>
        <position position="132"/>
    </location>
</feature>
<dbReference type="Proteomes" id="UP000307440">
    <property type="component" value="Unassembled WGS sequence"/>
</dbReference>
<accession>A0A5C3L6M0</accession>
<sequence>KDDIIDHAAAAYRLELKKPAAHCQGARAIANDFEKLYLESTGAKIHLNHGTVRNRAAGMKSKKDAAMEQGWLLPEEEDIIISHIIQSADQGFPLTHRRLKEDVDRILQGRLGDEFPEEGVGKKWTQWFVAKH</sequence>
<proteinExistence type="predicted"/>
<evidence type="ECO:0000313" key="4">
    <source>
        <dbReference type="Proteomes" id="UP000307440"/>
    </source>
</evidence>
<feature type="domain" description="HTH CENPB-type" evidence="2">
    <location>
        <begin position="64"/>
        <end position="132"/>
    </location>
</feature>
<keyword evidence="1" id="KW-0238">DNA-binding</keyword>
<protein>
    <recommendedName>
        <fullName evidence="2">HTH CENPB-type domain-containing protein</fullName>
    </recommendedName>
</protein>
<keyword evidence="4" id="KW-1185">Reference proteome</keyword>
<gene>
    <name evidence="3" type="ORF">FA15DRAFT_547941</name>
</gene>
<dbReference type="AlphaFoldDB" id="A0A5C3L6M0"/>
<organism evidence="3 4">
    <name type="scientific">Coprinopsis marcescibilis</name>
    <name type="common">Agaric fungus</name>
    <name type="synonym">Psathyrella marcescibilis</name>
    <dbReference type="NCBI Taxonomy" id="230819"/>
    <lineage>
        <taxon>Eukaryota</taxon>
        <taxon>Fungi</taxon>
        <taxon>Dikarya</taxon>
        <taxon>Basidiomycota</taxon>
        <taxon>Agaricomycotina</taxon>
        <taxon>Agaricomycetes</taxon>
        <taxon>Agaricomycetidae</taxon>
        <taxon>Agaricales</taxon>
        <taxon>Agaricineae</taxon>
        <taxon>Psathyrellaceae</taxon>
        <taxon>Coprinopsis</taxon>
    </lineage>
</organism>
<dbReference type="Pfam" id="PF03221">
    <property type="entry name" value="HTH_Tnp_Tc5"/>
    <property type="match status" value="1"/>
</dbReference>
<feature type="non-terminal residue" evidence="3">
    <location>
        <position position="1"/>
    </location>
</feature>
<evidence type="ECO:0000259" key="2">
    <source>
        <dbReference type="PROSITE" id="PS51253"/>
    </source>
</evidence>
<reference evidence="3 4" key="1">
    <citation type="journal article" date="2019" name="Nat. Ecol. Evol.">
        <title>Megaphylogeny resolves global patterns of mushroom evolution.</title>
        <authorList>
            <person name="Varga T."/>
            <person name="Krizsan K."/>
            <person name="Foldi C."/>
            <person name="Dima B."/>
            <person name="Sanchez-Garcia M."/>
            <person name="Sanchez-Ramirez S."/>
            <person name="Szollosi G.J."/>
            <person name="Szarkandi J.G."/>
            <person name="Papp V."/>
            <person name="Albert L."/>
            <person name="Andreopoulos W."/>
            <person name="Angelini C."/>
            <person name="Antonin V."/>
            <person name="Barry K.W."/>
            <person name="Bougher N.L."/>
            <person name="Buchanan P."/>
            <person name="Buyck B."/>
            <person name="Bense V."/>
            <person name="Catcheside P."/>
            <person name="Chovatia M."/>
            <person name="Cooper J."/>
            <person name="Damon W."/>
            <person name="Desjardin D."/>
            <person name="Finy P."/>
            <person name="Geml J."/>
            <person name="Haridas S."/>
            <person name="Hughes K."/>
            <person name="Justo A."/>
            <person name="Karasinski D."/>
            <person name="Kautmanova I."/>
            <person name="Kiss B."/>
            <person name="Kocsube S."/>
            <person name="Kotiranta H."/>
            <person name="LaButti K.M."/>
            <person name="Lechner B.E."/>
            <person name="Liimatainen K."/>
            <person name="Lipzen A."/>
            <person name="Lukacs Z."/>
            <person name="Mihaltcheva S."/>
            <person name="Morgado L.N."/>
            <person name="Niskanen T."/>
            <person name="Noordeloos M.E."/>
            <person name="Ohm R.A."/>
            <person name="Ortiz-Santana B."/>
            <person name="Ovrebo C."/>
            <person name="Racz N."/>
            <person name="Riley R."/>
            <person name="Savchenko A."/>
            <person name="Shiryaev A."/>
            <person name="Soop K."/>
            <person name="Spirin V."/>
            <person name="Szebenyi C."/>
            <person name="Tomsovsky M."/>
            <person name="Tulloss R.E."/>
            <person name="Uehling J."/>
            <person name="Grigoriev I.V."/>
            <person name="Vagvolgyi C."/>
            <person name="Papp T."/>
            <person name="Martin F.M."/>
            <person name="Miettinen O."/>
            <person name="Hibbett D.S."/>
            <person name="Nagy L.G."/>
        </authorList>
    </citation>
    <scope>NUCLEOTIDE SEQUENCE [LARGE SCALE GENOMIC DNA]</scope>
    <source>
        <strain evidence="3 4">CBS 121175</strain>
    </source>
</reference>
<dbReference type="InterPro" id="IPR006600">
    <property type="entry name" value="HTH_CenpB_DNA-bd_dom"/>
</dbReference>
<dbReference type="EMBL" id="ML210210">
    <property type="protein sequence ID" value="TFK23858.1"/>
    <property type="molecule type" value="Genomic_DNA"/>
</dbReference>